<dbReference type="InterPro" id="IPR001002">
    <property type="entry name" value="Chitin-bd_1"/>
</dbReference>
<evidence type="ECO:0000256" key="4">
    <source>
        <dbReference type="SAM" id="SignalP"/>
    </source>
</evidence>
<evidence type="ECO:0000259" key="6">
    <source>
        <dbReference type="PROSITE" id="PS51782"/>
    </source>
</evidence>
<dbReference type="PROSITE" id="PS51782">
    <property type="entry name" value="LYSM"/>
    <property type="match status" value="1"/>
</dbReference>
<feature type="domain" description="Chitin-binding type-1" evidence="5">
    <location>
        <begin position="243"/>
        <end position="288"/>
    </location>
</feature>
<feature type="chain" id="PRO_5040179270" evidence="4">
    <location>
        <begin position="18"/>
        <end position="291"/>
    </location>
</feature>
<keyword evidence="8" id="KW-1185">Reference proteome</keyword>
<feature type="disulfide bond" evidence="3">
    <location>
        <begin position="261"/>
        <end position="275"/>
    </location>
</feature>
<evidence type="ECO:0000256" key="1">
    <source>
        <dbReference type="ARBA" id="ARBA00022669"/>
    </source>
</evidence>
<gene>
    <name evidence="7" type="ORF">B0J15DRAFT_518471</name>
</gene>
<evidence type="ECO:0000256" key="3">
    <source>
        <dbReference type="PROSITE-ProRule" id="PRU00261"/>
    </source>
</evidence>
<comment type="caution">
    <text evidence="3">Lacks conserved residue(s) required for the propagation of feature annotation.</text>
</comment>
<reference evidence="7" key="1">
    <citation type="journal article" date="2021" name="Nat. Commun.">
        <title>Genetic determinants of endophytism in the Arabidopsis root mycobiome.</title>
        <authorList>
            <person name="Mesny F."/>
            <person name="Miyauchi S."/>
            <person name="Thiergart T."/>
            <person name="Pickel B."/>
            <person name="Atanasova L."/>
            <person name="Karlsson M."/>
            <person name="Huettel B."/>
            <person name="Barry K.W."/>
            <person name="Haridas S."/>
            <person name="Chen C."/>
            <person name="Bauer D."/>
            <person name="Andreopoulos W."/>
            <person name="Pangilinan J."/>
            <person name="LaButti K."/>
            <person name="Riley R."/>
            <person name="Lipzen A."/>
            <person name="Clum A."/>
            <person name="Drula E."/>
            <person name="Henrissat B."/>
            <person name="Kohler A."/>
            <person name="Grigoriev I.V."/>
            <person name="Martin F.M."/>
            <person name="Hacquard S."/>
        </authorList>
    </citation>
    <scope>NUCLEOTIDE SEQUENCE</scope>
    <source>
        <strain evidence="7">FSSC 5 MPI-SDFR-AT-0091</strain>
    </source>
</reference>
<proteinExistence type="inferred from homology"/>
<feature type="domain" description="LysM" evidence="6">
    <location>
        <begin position="67"/>
        <end position="113"/>
    </location>
</feature>
<accession>A0A9P9FX62</accession>
<dbReference type="EMBL" id="JAGTJS010000049">
    <property type="protein sequence ID" value="KAH7225269.1"/>
    <property type="molecule type" value="Genomic_DNA"/>
</dbReference>
<dbReference type="SUPFAM" id="SSF57016">
    <property type="entry name" value="Plant lectins/antimicrobial peptides"/>
    <property type="match status" value="1"/>
</dbReference>
<dbReference type="Gene3D" id="3.10.350.10">
    <property type="entry name" value="LysM domain"/>
    <property type="match status" value="1"/>
</dbReference>
<dbReference type="InterPro" id="IPR018392">
    <property type="entry name" value="LysM"/>
</dbReference>
<feature type="disulfide bond" evidence="3">
    <location>
        <begin position="196"/>
        <end position="210"/>
    </location>
</feature>
<dbReference type="Gene3D" id="3.30.60.10">
    <property type="entry name" value="Endochitinase-like"/>
    <property type="match status" value="1"/>
</dbReference>
<evidence type="ECO:0000259" key="5">
    <source>
        <dbReference type="PROSITE" id="PS50941"/>
    </source>
</evidence>
<dbReference type="InterPro" id="IPR036861">
    <property type="entry name" value="Endochitinase-like_sf"/>
</dbReference>
<name>A0A9P9FX62_FUSSL</name>
<evidence type="ECO:0000313" key="7">
    <source>
        <dbReference type="EMBL" id="KAH7225269.1"/>
    </source>
</evidence>
<comment type="similarity">
    <text evidence="2">Belongs to the secreted LysM effector family.</text>
</comment>
<keyword evidence="3" id="KW-1015">Disulfide bond</keyword>
<evidence type="ECO:0000313" key="8">
    <source>
        <dbReference type="Proteomes" id="UP000736672"/>
    </source>
</evidence>
<comment type="caution">
    <text evidence="7">The sequence shown here is derived from an EMBL/GenBank/DDBJ whole genome shotgun (WGS) entry which is preliminary data.</text>
</comment>
<dbReference type="Proteomes" id="UP000736672">
    <property type="component" value="Unassembled WGS sequence"/>
</dbReference>
<evidence type="ECO:0000256" key="2">
    <source>
        <dbReference type="ARBA" id="ARBA00044955"/>
    </source>
</evidence>
<dbReference type="PROSITE" id="PS50941">
    <property type="entry name" value="CHIT_BIND_I_2"/>
    <property type="match status" value="2"/>
</dbReference>
<keyword evidence="1 3" id="KW-0147">Chitin-binding</keyword>
<dbReference type="OrthoDB" id="1193027at2759"/>
<dbReference type="InterPro" id="IPR036779">
    <property type="entry name" value="LysM_dom_sf"/>
</dbReference>
<dbReference type="SMART" id="SM00270">
    <property type="entry name" value="ChtBD1"/>
    <property type="match status" value="1"/>
</dbReference>
<organism evidence="7 8">
    <name type="scientific">Fusarium solani</name>
    <name type="common">Filamentous fungus</name>
    <dbReference type="NCBI Taxonomy" id="169388"/>
    <lineage>
        <taxon>Eukaryota</taxon>
        <taxon>Fungi</taxon>
        <taxon>Dikarya</taxon>
        <taxon>Ascomycota</taxon>
        <taxon>Pezizomycotina</taxon>
        <taxon>Sordariomycetes</taxon>
        <taxon>Hypocreomycetidae</taxon>
        <taxon>Hypocreales</taxon>
        <taxon>Nectriaceae</taxon>
        <taxon>Fusarium</taxon>
        <taxon>Fusarium solani species complex</taxon>
    </lineage>
</organism>
<sequence>MASLVTLILLLSPFSIAADECQPYRWDLDKRRDAPTQPQDPLPGFTPTVPWGKKPKPGEVKCVVWGRTYKDVNYYSCKGLAKRHGIDVETFFKLNPMLNPSCDNIKPYHLYCVRGYIQPKRAYDGLCGPKHGNATCLGTDHECCNSETWTCGSSDEDCAAGTCYEGDCPGHKIYTTDGKCGKDHGMRVCAGKWGDCCSRDGVCGTGPGYCDEQNCQMGNCTAAATDTEQDKPNFPWLVGNTTDGSCGGPKGYTCDVVYGNCCNKHGVCGSLPGDCGEGCQPEFGKCGLELC</sequence>
<protein>
    <submittedName>
        <fullName evidence="7">Uncharacterized protein</fullName>
    </submittedName>
</protein>
<feature type="domain" description="Chitin-binding type-1" evidence="5">
    <location>
        <begin position="177"/>
        <end position="222"/>
    </location>
</feature>
<keyword evidence="4" id="KW-0732">Signal</keyword>
<feature type="signal peptide" evidence="4">
    <location>
        <begin position="1"/>
        <end position="17"/>
    </location>
</feature>
<dbReference type="GO" id="GO:0008061">
    <property type="term" value="F:chitin binding"/>
    <property type="evidence" value="ECO:0007669"/>
    <property type="project" value="UniProtKB-UniRule"/>
</dbReference>
<dbReference type="AlphaFoldDB" id="A0A9P9FX62"/>